<dbReference type="GO" id="GO:0005637">
    <property type="term" value="C:nuclear inner membrane"/>
    <property type="evidence" value="ECO:0007669"/>
    <property type="project" value="UniProtKB-SubCell"/>
</dbReference>
<dbReference type="Pfam" id="PF09779">
    <property type="entry name" value="Ima1_N"/>
    <property type="match status" value="1"/>
</dbReference>
<evidence type="ECO:0000256" key="4">
    <source>
        <dbReference type="ARBA" id="ARBA00023136"/>
    </source>
</evidence>
<dbReference type="EMBL" id="MU006802">
    <property type="protein sequence ID" value="KAF2635930.1"/>
    <property type="molecule type" value="Genomic_DNA"/>
</dbReference>
<dbReference type="InterPro" id="IPR042321">
    <property type="entry name" value="Ima1"/>
</dbReference>
<feature type="region of interest" description="Disordered" evidence="6">
    <location>
        <begin position="354"/>
        <end position="373"/>
    </location>
</feature>
<feature type="domain" description="Ima1 N-terminal" evidence="8">
    <location>
        <begin position="9"/>
        <end position="145"/>
    </location>
</feature>
<evidence type="ECO:0000313" key="9">
    <source>
        <dbReference type="EMBL" id="KAF2635930.1"/>
    </source>
</evidence>
<dbReference type="PANTHER" id="PTHR28538">
    <property type="entry name" value="INTEGRAL INNER NUCLEAR MEMBRANE PROTEIN IMA1"/>
    <property type="match status" value="1"/>
</dbReference>
<reference evidence="9" key="1">
    <citation type="journal article" date="2020" name="Stud. Mycol.">
        <title>101 Dothideomycetes genomes: a test case for predicting lifestyles and emergence of pathogens.</title>
        <authorList>
            <person name="Haridas S."/>
            <person name="Albert R."/>
            <person name="Binder M."/>
            <person name="Bloem J."/>
            <person name="Labutti K."/>
            <person name="Salamov A."/>
            <person name="Andreopoulos B."/>
            <person name="Baker S."/>
            <person name="Barry K."/>
            <person name="Bills G."/>
            <person name="Bluhm B."/>
            <person name="Cannon C."/>
            <person name="Castanera R."/>
            <person name="Culley D."/>
            <person name="Daum C."/>
            <person name="Ezra D."/>
            <person name="Gonzalez J."/>
            <person name="Henrissat B."/>
            <person name="Kuo A."/>
            <person name="Liang C."/>
            <person name="Lipzen A."/>
            <person name="Lutzoni F."/>
            <person name="Magnuson J."/>
            <person name="Mondo S."/>
            <person name="Nolan M."/>
            <person name="Ohm R."/>
            <person name="Pangilinan J."/>
            <person name="Park H.-J."/>
            <person name="Ramirez L."/>
            <person name="Alfaro M."/>
            <person name="Sun H."/>
            <person name="Tritt A."/>
            <person name="Yoshinaga Y."/>
            <person name="Zwiers L.-H."/>
            <person name="Turgeon B."/>
            <person name="Goodwin S."/>
            <person name="Spatafora J."/>
            <person name="Crous P."/>
            <person name="Grigoriev I."/>
        </authorList>
    </citation>
    <scope>NUCLEOTIDE SEQUENCE</scope>
    <source>
        <strain evidence="9">CBS 473.64</strain>
    </source>
</reference>
<dbReference type="InterPro" id="IPR018617">
    <property type="entry name" value="Ima1_N"/>
</dbReference>
<keyword evidence="10" id="KW-1185">Reference proteome</keyword>
<feature type="compositionally biased region" description="Polar residues" evidence="6">
    <location>
        <begin position="436"/>
        <end position="457"/>
    </location>
</feature>
<feature type="transmembrane region" description="Helical" evidence="7">
    <location>
        <begin position="243"/>
        <end position="261"/>
    </location>
</feature>
<gene>
    <name evidence="9" type="ORF">P280DRAFT_410697</name>
</gene>
<dbReference type="GO" id="GO:0044732">
    <property type="term" value="C:mitotic spindle pole body"/>
    <property type="evidence" value="ECO:0007669"/>
    <property type="project" value="TreeGrafter"/>
</dbReference>
<evidence type="ECO:0000256" key="6">
    <source>
        <dbReference type="SAM" id="MobiDB-lite"/>
    </source>
</evidence>
<evidence type="ECO:0000259" key="8">
    <source>
        <dbReference type="Pfam" id="PF09779"/>
    </source>
</evidence>
<organism evidence="9 10">
    <name type="scientific">Massarina eburnea CBS 473.64</name>
    <dbReference type="NCBI Taxonomy" id="1395130"/>
    <lineage>
        <taxon>Eukaryota</taxon>
        <taxon>Fungi</taxon>
        <taxon>Dikarya</taxon>
        <taxon>Ascomycota</taxon>
        <taxon>Pezizomycotina</taxon>
        <taxon>Dothideomycetes</taxon>
        <taxon>Pleosporomycetidae</taxon>
        <taxon>Pleosporales</taxon>
        <taxon>Massarineae</taxon>
        <taxon>Massarinaceae</taxon>
        <taxon>Massarina</taxon>
    </lineage>
</organism>
<name>A0A6A6RKQ9_9PLEO</name>
<proteinExistence type="predicted"/>
<sequence length="582" mass="66186">MVRLLRRNLRCHYCNATTRNEHGGIPKKWLCRNCDAVNYLDERGNITDPPFEETSTAAPPLKYVRSRSPTPPMAPASYSTAFSASEALFCDTCQRNQLLLNKTLAEYIPEEADPQYAKYVETADEYRAELEERYPQVCESCIDRVQERIRAAGYAAKADHLRRRLEQAKKYQGPETTMRQTVTLAIIELAKYVYLSSVLIGLVWHILGMMASPDRPRNFDWMICLHQAVILRNVDESCFNSPYVLQFVRYVLIADLLTIWWNPRLKDKTNAKRPGARVHGLIFVWFLRTAVLAMRYFSYTSLRNFQEYPAESLHKAHCLLFLVLATSTVLAWKSVSLTYHSTRTLMQSLDAHLPSVSSPVEPPRTPRPTARPVTSTFDTMAQSFTSSFEDVPSSAYPPSPTFTAVSTATEDSEWATPYTARDHGFGNDMGMGMDWTPTQRRFGSQTPTVLPNTFSQRDPSPPDPSPTKKSNYPQQGHSLFSRPDPNPFRHKVPAAPRGSIFKTVQTDPWNPPGTTQVPNNFFTEAKKFGEASQEDSHWNVPKNVKRQAELFEEPKLKYHTNAYGKQVPDTGLEANFNDLFSK</sequence>
<dbReference type="GO" id="GO:0034992">
    <property type="term" value="C:microtubule organizing center attachment site"/>
    <property type="evidence" value="ECO:0007669"/>
    <property type="project" value="TreeGrafter"/>
</dbReference>
<feature type="transmembrane region" description="Helical" evidence="7">
    <location>
        <begin position="281"/>
        <end position="299"/>
    </location>
</feature>
<feature type="region of interest" description="Disordered" evidence="6">
    <location>
        <begin position="435"/>
        <end position="490"/>
    </location>
</feature>
<keyword evidence="4 7" id="KW-0472">Membrane</keyword>
<evidence type="ECO:0000313" key="10">
    <source>
        <dbReference type="Proteomes" id="UP000799753"/>
    </source>
</evidence>
<feature type="transmembrane region" description="Helical" evidence="7">
    <location>
        <begin position="192"/>
        <end position="212"/>
    </location>
</feature>
<dbReference type="PANTHER" id="PTHR28538:SF1">
    <property type="entry name" value="INTEGRAL INNER NUCLEAR MEMBRANE PROTEIN IMA1"/>
    <property type="match status" value="1"/>
</dbReference>
<comment type="subcellular location">
    <subcellularLocation>
        <location evidence="1">Nucleus inner membrane</location>
        <topology evidence="1">Multi-pass membrane protein</topology>
    </subcellularLocation>
</comment>
<evidence type="ECO:0000256" key="3">
    <source>
        <dbReference type="ARBA" id="ARBA00022989"/>
    </source>
</evidence>
<evidence type="ECO:0000256" key="2">
    <source>
        <dbReference type="ARBA" id="ARBA00022692"/>
    </source>
</evidence>
<evidence type="ECO:0000256" key="7">
    <source>
        <dbReference type="SAM" id="Phobius"/>
    </source>
</evidence>
<dbReference type="GO" id="GO:0034506">
    <property type="term" value="C:chromosome, centromeric core domain"/>
    <property type="evidence" value="ECO:0007669"/>
    <property type="project" value="TreeGrafter"/>
</dbReference>
<evidence type="ECO:0000256" key="5">
    <source>
        <dbReference type="ARBA" id="ARBA00023242"/>
    </source>
</evidence>
<dbReference type="Proteomes" id="UP000799753">
    <property type="component" value="Unassembled WGS sequence"/>
</dbReference>
<dbReference type="OrthoDB" id="5966927at2759"/>
<keyword evidence="2 7" id="KW-0812">Transmembrane</keyword>
<keyword evidence="3 7" id="KW-1133">Transmembrane helix</keyword>
<protein>
    <recommendedName>
        <fullName evidence="8">Ima1 N-terminal domain-containing protein</fullName>
    </recommendedName>
</protein>
<dbReference type="AlphaFoldDB" id="A0A6A6RKQ9"/>
<dbReference type="GO" id="GO:0071765">
    <property type="term" value="P:nuclear inner membrane organization"/>
    <property type="evidence" value="ECO:0007669"/>
    <property type="project" value="InterPro"/>
</dbReference>
<evidence type="ECO:0000256" key="1">
    <source>
        <dbReference type="ARBA" id="ARBA00004473"/>
    </source>
</evidence>
<accession>A0A6A6RKQ9</accession>
<feature type="compositionally biased region" description="Polar residues" evidence="6">
    <location>
        <begin position="467"/>
        <end position="478"/>
    </location>
</feature>
<keyword evidence="5" id="KW-0539">Nucleus</keyword>